<organism evidence="6 7">
    <name type="scientific">Sinocyclocheilus anshuiensis</name>
    <dbReference type="NCBI Taxonomy" id="1608454"/>
    <lineage>
        <taxon>Eukaryota</taxon>
        <taxon>Metazoa</taxon>
        <taxon>Chordata</taxon>
        <taxon>Craniata</taxon>
        <taxon>Vertebrata</taxon>
        <taxon>Euteleostomi</taxon>
        <taxon>Actinopterygii</taxon>
        <taxon>Neopterygii</taxon>
        <taxon>Teleostei</taxon>
        <taxon>Ostariophysi</taxon>
        <taxon>Cypriniformes</taxon>
        <taxon>Cyprinidae</taxon>
        <taxon>Cyprininae</taxon>
        <taxon>Sinocyclocheilus</taxon>
    </lineage>
</organism>
<feature type="region of interest" description="Disordered" evidence="4">
    <location>
        <begin position="242"/>
        <end position="270"/>
    </location>
</feature>
<feature type="domain" description="SH3" evidence="5">
    <location>
        <begin position="112"/>
        <end position="171"/>
    </location>
</feature>
<feature type="region of interest" description="Disordered" evidence="4">
    <location>
        <begin position="331"/>
        <end position="361"/>
    </location>
</feature>
<dbReference type="InterPro" id="IPR001452">
    <property type="entry name" value="SH3_domain"/>
</dbReference>
<dbReference type="InterPro" id="IPR035450">
    <property type="entry name" value="SH3PXD2A_SH3_1"/>
</dbReference>
<evidence type="ECO:0000313" key="7">
    <source>
        <dbReference type="Proteomes" id="UP000472260"/>
    </source>
</evidence>
<dbReference type="PANTHER" id="PTHR15706:SF2">
    <property type="entry name" value="SH3 AND PX DOMAIN-CONTAINING PROTEIN 2A"/>
    <property type="match status" value="1"/>
</dbReference>
<sequence length="782" mass="87785">MARRSSGGRGRGSSWLTACFFPSSSGREHGEALGAEECMCVYVVTADYQRQENTEISLKAGERVEVIEKSESGWWFVRTAEEQGWVPATYLVSLTGRRDSHKAPNGESKTKIHSERYITVQSFSSSSQDELGFERGVIVEVIQRNLEGWWFIRYGGKEGWAPAAYLRKMQDGVIAGNQATETNKPAVQGQVEIIGNLMEISNLLNKKPANERHSHTQTDTNAHRNSNTNTYSKHILISNSFSLGSPSNNQKPPPRRENSLGFQLPQPPDPPTVEAEYYTIAEFRSCLTDGISFSGGQKAEVIDKNSGGWWYVQIGEKEGWAPCSYIDKRKKPTLNRQTSTLTRPKVPPPAPPIKKQNSLPCVESEAVSLTSPRVYEEPEYDVPTVGLEFDPEQEFLPGDAPTKAPPPLSQRTISFTLGEGDEEDDEGVYANGGFRAVPQCKDSHSDTYSSSAAHRASMWDPPEYDAPTIEPNIETNTTLYTHTKQSKLKQQADELKSKPSVRPKPANQDCSSIRRPQNQEQPGQIQFRSSRTSEDSENDSENFQTFSNPPSFLYQTTAAYQREEPYELSFPAGVQVEVLEKQESGWWFIRWGNEEGWAPTYYLQAIKSSETSGTEGDVGKMSKCVSLEKNEQRVNQSLKSGHRSNQQNCRVGVKQLAVRPQNVLKDNTNTHTTPAGRRNDALPSHSYNDQTTSSCAVNTESMRRKVPVSMVKPKPHLIHNNLREEYVSIADYHGDSETMSFPAGTRLEVLERNPNGWWYCRVLDMAKTRKGWVPSNFLERRS</sequence>
<feature type="domain" description="SH3" evidence="5">
    <location>
        <begin position="549"/>
        <end position="608"/>
    </location>
</feature>
<feature type="compositionally biased region" description="Polar residues" evidence="4">
    <location>
        <begin position="508"/>
        <end position="530"/>
    </location>
</feature>
<feature type="domain" description="SH3" evidence="5">
    <location>
        <begin position="721"/>
        <end position="782"/>
    </location>
</feature>
<dbReference type="PANTHER" id="PTHR15706">
    <property type="entry name" value="SH3 MULTIPLE DOMAIN"/>
    <property type="match status" value="1"/>
</dbReference>
<keyword evidence="7" id="KW-1185">Reference proteome</keyword>
<name>A0A671M2C0_9TELE</name>
<dbReference type="GO" id="GO:0042554">
    <property type="term" value="P:superoxide anion generation"/>
    <property type="evidence" value="ECO:0007669"/>
    <property type="project" value="TreeGrafter"/>
</dbReference>
<dbReference type="InterPro" id="IPR036028">
    <property type="entry name" value="SH3-like_dom_sf"/>
</dbReference>
<evidence type="ECO:0000259" key="5">
    <source>
        <dbReference type="PROSITE" id="PS50002"/>
    </source>
</evidence>
<feature type="domain" description="SH3" evidence="5">
    <location>
        <begin position="272"/>
        <end position="331"/>
    </location>
</feature>
<gene>
    <name evidence="6" type="primary">sh3pxd2ab</name>
</gene>
<proteinExistence type="predicted"/>
<feature type="region of interest" description="Disordered" evidence="4">
    <location>
        <begin position="438"/>
        <end position="470"/>
    </location>
</feature>
<evidence type="ECO:0000256" key="4">
    <source>
        <dbReference type="SAM" id="MobiDB-lite"/>
    </source>
</evidence>
<dbReference type="Pfam" id="PF00018">
    <property type="entry name" value="SH3_1"/>
    <property type="match status" value="3"/>
</dbReference>
<feature type="region of interest" description="Disordered" evidence="4">
    <location>
        <begin position="663"/>
        <end position="692"/>
    </location>
</feature>
<evidence type="ECO:0000256" key="2">
    <source>
        <dbReference type="ARBA" id="ARBA00022737"/>
    </source>
</evidence>
<dbReference type="FunFam" id="2.30.30.40:FF:000042">
    <property type="entry name" value="SH3 and PX domain-containing protein 2A"/>
    <property type="match status" value="1"/>
</dbReference>
<reference evidence="6" key="2">
    <citation type="submission" date="2025-09" db="UniProtKB">
        <authorList>
            <consortium name="Ensembl"/>
        </authorList>
    </citation>
    <scope>IDENTIFICATION</scope>
</reference>
<dbReference type="Pfam" id="PF07653">
    <property type="entry name" value="SH3_2"/>
    <property type="match status" value="2"/>
</dbReference>
<protein>
    <submittedName>
        <fullName evidence="6">SH3 and PX domain-containing protein 2A-like</fullName>
    </submittedName>
</protein>
<keyword evidence="1 3" id="KW-0728">SH3 domain</keyword>
<dbReference type="CDD" id="cd12074">
    <property type="entry name" value="SH3_Tks5_1"/>
    <property type="match status" value="1"/>
</dbReference>
<evidence type="ECO:0000256" key="3">
    <source>
        <dbReference type="PROSITE-ProRule" id="PRU00192"/>
    </source>
</evidence>
<accession>A0A671M2C0</accession>
<dbReference type="GO" id="GO:0005737">
    <property type="term" value="C:cytoplasm"/>
    <property type="evidence" value="ECO:0007669"/>
    <property type="project" value="TreeGrafter"/>
</dbReference>
<dbReference type="SMART" id="SM00326">
    <property type="entry name" value="SH3"/>
    <property type="match status" value="5"/>
</dbReference>
<feature type="domain" description="SH3" evidence="5">
    <location>
        <begin position="37"/>
        <end position="96"/>
    </location>
</feature>
<dbReference type="GO" id="GO:0016176">
    <property type="term" value="F:superoxide-generating NADPH oxidase activator activity"/>
    <property type="evidence" value="ECO:0007669"/>
    <property type="project" value="TreeGrafter"/>
</dbReference>
<reference evidence="6" key="1">
    <citation type="submission" date="2025-08" db="UniProtKB">
        <authorList>
            <consortium name="Ensembl"/>
        </authorList>
    </citation>
    <scope>IDENTIFICATION</scope>
</reference>
<feature type="region of interest" description="Disordered" evidence="4">
    <location>
        <begin position="484"/>
        <end position="550"/>
    </location>
</feature>
<dbReference type="FunFam" id="2.30.30.40:FF:000020">
    <property type="entry name" value="SH3 and PX domain-containing protein 2A"/>
    <property type="match status" value="1"/>
</dbReference>
<keyword evidence="2" id="KW-0677">Repeat</keyword>
<dbReference type="InterPro" id="IPR051228">
    <property type="entry name" value="NADPH_Oxidase/PX-Domain"/>
</dbReference>
<evidence type="ECO:0000256" key="1">
    <source>
        <dbReference type="ARBA" id="ARBA00022443"/>
    </source>
</evidence>
<evidence type="ECO:0000313" key="6">
    <source>
        <dbReference type="Ensembl" id="ENSSANP00000027031.1"/>
    </source>
</evidence>
<dbReference type="PROSITE" id="PS50002">
    <property type="entry name" value="SH3"/>
    <property type="match status" value="5"/>
</dbReference>
<feature type="compositionally biased region" description="Polar residues" evidence="4">
    <location>
        <begin position="664"/>
        <end position="673"/>
    </location>
</feature>
<dbReference type="SUPFAM" id="SSF50044">
    <property type="entry name" value="SH3-domain"/>
    <property type="match status" value="5"/>
</dbReference>
<dbReference type="FunFam" id="2.30.30.40:FF:000082">
    <property type="entry name" value="SH3 and PX domain-containing protein 2B"/>
    <property type="match status" value="1"/>
</dbReference>
<dbReference type="Proteomes" id="UP000472260">
    <property type="component" value="Unassembled WGS sequence"/>
</dbReference>
<dbReference type="Ensembl" id="ENSSANT00000028770.1">
    <property type="protein sequence ID" value="ENSSANP00000027031.1"/>
    <property type="gene ID" value="ENSSANG00000013887.1"/>
</dbReference>
<feature type="compositionally biased region" description="Polar residues" evidence="4">
    <location>
        <begin position="541"/>
        <end position="550"/>
    </location>
</feature>
<dbReference type="AlphaFoldDB" id="A0A671M2C0"/>
<dbReference type="Gene3D" id="2.30.30.40">
    <property type="entry name" value="SH3 Domains"/>
    <property type="match status" value="5"/>
</dbReference>